<name>A0A4Q1JU98_9GAMM</name>
<evidence type="ECO:0000313" key="2">
    <source>
        <dbReference type="EMBL" id="RXR02772.1"/>
    </source>
</evidence>
<keyword evidence="3" id="KW-1185">Reference proteome</keyword>
<dbReference type="Proteomes" id="UP000289784">
    <property type="component" value="Unassembled WGS sequence"/>
</dbReference>
<gene>
    <name evidence="2" type="ORF">EPA99_14945</name>
</gene>
<dbReference type="EMBL" id="SAWZ01000008">
    <property type="protein sequence ID" value="RXR02772.1"/>
    <property type="molecule type" value="Genomic_DNA"/>
</dbReference>
<dbReference type="RefSeq" id="WP_129472039.1">
    <property type="nucleotide sequence ID" value="NZ_SAWZ01000008.1"/>
</dbReference>
<proteinExistence type="predicted"/>
<feature type="region of interest" description="Disordered" evidence="1">
    <location>
        <begin position="34"/>
        <end position="82"/>
    </location>
</feature>
<keyword evidence="2" id="KW-0808">Transferase</keyword>
<dbReference type="OrthoDB" id="6028548at2"/>
<comment type="caution">
    <text evidence="2">The sequence shown here is derived from an EMBL/GenBank/DDBJ whole genome shotgun (WGS) entry which is preliminary data.</text>
</comment>
<organism evidence="2 3">
    <name type="scientific">Pseudoxanthomonas composti</name>
    <dbReference type="NCBI Taxonomy" id="2137479"/>
    <lineage>
        <taxon>Bacteria</taxon>
        <taxon>Pseudomonadati</taxon>
        <taxon>Pseudomonadota</taxon>
        <taxon>Gammaproteobacteria</taxon>
        <taxon>Lysobacterales</taxon>
        <taxon>Lysobacteraceae</taxon>
        <taxon>Pseudoxanthomonas</taxon>
    </lineage>
</organism>
<protein>
    <submittedName>
        <fullName evidence="2">Alanine acetyltransferase</fullName>
    </submittedName>
</protein>
<dbReference type="GO" id="GO:0016740">
    <property type="term" value="F:transferase activity"/>
    <property type="evidence" value="ECO:0007669"/>
    <property type="project" value="UniProtKB-KW"/>
</dbReference>
<sequence length="141" mass="15006">MSESSALWSSEQHGWLEALGHTVWVHGALPEPVAAPRQVPEQAQARPAREPAAPVRRAPAAPAAPMPVEAAPRAAAPRRAGARMPDRLHFALIRASGCNPNAPGAAELIASWPAASELRGNPAAKRALWPRLRALRRQAQP</sequence>
<evidence type="ECO:0000256" key="1">
    <source>
        <dbReference type="SAM" id="MobiDB-lite"/>
    </source>
</evidence>
<evidence type="ECO:0000313" key="3">
    <source>
        <dbReference type="Proteomes" id="UP000289784"/>
    </source>
</evidence>
<accession>A0A4Q1JU98</accession>
<dbReference type="AlphaFoldDB" id="A0A4Q1JU98"/>
<feature type="compositionally biased region" description="Low complexity" evidence="1">
    <location>
        <begin position="40"/>
        <end position="82"/>
    </location>
</feature>
<reference evidence="2 3" key="1">
    <citation type="submission" date="2019-01" db="EMBL/GenBank/DDBJ databases">
        <title>Pseudoxanthomonas composti sp. nov., isolated from compost.</title>
        <authorList>
            <person name="Yang G."/>
        </authorList>
    </citation>
    <scope>NUCLEOTIDE SEQUENCE [LARGE SCALE GENOMIC DNA]</scope>
    <source>
        <strain evidence="2 3">GSS15</strain>
    </source>
</reference>